<feature type="compositionally biased region" description="Low complexity" evidence="1">
    <location>
        <begin position="83"/>
        <end position="98"/>
    </location>
</feature>
<evidence type="ECO:0000313" key="2">
    <source>
        <dbReference type="EnsemblMetazoa" id="AMAM006671-PA"/>
    </source>
</evidence>
<accession>A0A182SH43</accession>
<feature type="region of interest" description="Disordered" evidence="1">
    <location>
        <begin position="83"/>
        <end position="109"/>
    </location>
</feature>
<reference evidence="2" key="2">
    <citation type="submission" date="2020-05" db="UniProtKB">
        <authorList>
            <consortium name="EnsemblMetazoa"/>
        </authorList>
    </citation>
    <scope>IDENTIFICATION</scope>
    <source>
        <strain evidence="2">maculatus3</strain>
    </source>
</reference>
<reference evidence="3" key="1">
    <citation type="submission" date="2013-09" db="EMBL/GenBank/DDBJ databases">
        <title>The Genome Sequence of Anopheles maculatus species B.</title>
        <authorList>
            <consortium name="The Broad Institute Genomics Platform"/>
            <person name="Neafsey D.E."/>
            <person name="Besansky N."/>
            <person name="Howell P."/>
            <person name="Walton C."/>
            <person name="Young S.K."/>
            <person name="Zeng Q."/>
            <person name="Gargeya S."/>
            <person name="Fitzgerald M."/>
            <person name="Haas B."/>
            <person name="Abouelleil A."/>
            <person name="Allen A.W."/>
            <person name="Alvarado L."/>
            <person name="Arachchi H.M."/>
            <person name="Berlin A.M."/>
            <person name="Chapman S.B."/>
            <person name="Gainer-Dewar J."/>
            <person name="Goldberg J."/>
            <person name="Griggs A."/>
            <person name="Gujja S."/>
            <person name="Hansen M."/>
            <person name="Howarth C."/>
            <person name="Imamovic A."/>
            <person name="Ireland A."/>
            <person name="Larimer J."/>
            <person name="McCowan C."/>
            <person name="Murphy C."/>
            <person name="Pearson M."/>
            <person name="Poon T.W."/>
            <person name="Priest M."/>
            <person name="Roberts A."/>
            <person name="Saif S."/>
            <person name="Shea T."/>
            <person name="Sisk P."/>
            <person name="Sykes S."/>
            <person name="Wortman J."/>
            <person name="Nusbaum C."/>
            <person name="Birren B."/>
        </authorList>
    </citation>
    <scope>NUCLEOTIDE SEQUENCE [LARGE SCALE GENOMIC DNA]</scope>
    <source>
        <strain evidence="3">maculatus3</strain>
    </source>
</reference>
<feature type="compositionally biased region" description="Polar residues" evidence="1">
    <location>
        <begin position="297"/>
        <end position="308"/>
    </location>
</feature>
<evidence type="ECO:0000256" key="1">
    <source>
        <dbReference type="SAM" id="MobiDB-lite"/>
    </source>
</evidence>
<feature type="compositionally biased region" description="Polar residues" evidence="1">
    <location>
        <begin position="99"/>
        <end position="109"/>
    </location>
</feature>
<feature type="region of interest" description="Disordered" evidence="1">
    <location>
        <begin position="283"/>
        <end position="308"/>
    </location>
</feature>
<proteinExistence type="predicted"/>
<sequence>MVKTAGVDKNTGKSVRSTMSHVFDTGPFVYQDALQARSIKSAFHAGPQHFYQPNSLAYDSTLLCDELKLLLFMQQHQLHQQQLQTPASISRSSQSAQQPTNRNRTSMITRPQFASGSAVSVTNTNATTAAAVDRSICHSHPKHHFLSVHNRLPRAFNSNGHWLDHVERLHLDEQQCMLASMQAQLLYNWYLIWEATDQHSDHWWKNRTDVRNAIQTATICPLQNALLQAFYQLLSSAGDGGYFHPFIHFDLRHREKPPVLHRRYQNSRRGQYRAGQLPLAKAVSHSTPAGTSLPKPINTTNGRRPSIGNNNPLTPFLFVYVPLLTPLPAPQQLAFAVNHNAGSPGPPVSPRRSAPPSPSGLPPSTSSLDAIINDRLVQPFVYAPFSNDN</sequence>
<name>A0A182SH43_9DIPT</name>
<keyword evidence="3" id="KW-1185">Reference proteome</keyword>
<dbReference type="VEuPathDB" id="VectorBase:AMAM006671"/>
<organism evidence="2 3">
    <name type="scientific">Anopheles maculatus</name>
    <dbReference type="NCBI Taxonomy" id="74869"/>
    <lineage>
        <taxon>Eukaryota</taxon>
        <taxon>Metazoa</taxon>
        <taxon>Ecdysozoa</taxon>
        <taxon>Arthropoda</taxon>
        <taxon>Hexapoda</taxon>
        <taxon>Insecta</taxon>
        <taxon>Pterygota</taxon>
        <taxon>Neoptera</taxon>
        <taxon>Endopterygota</taxon>
        <taxon>Diptera</taxon>
        <taxon>Nematocera</taxon>
        <taxon>Culicoidea</taxon>
        <taxon>Culicidae</taxon>
        <taxon>Anophelinae</taxon>
        <taxon>Anopheles</taxon>
        <taxon>Anopheles maculatus group</taxon>
    </lineage>
</organism>
<dbReference type="AlphaFoldDB" id="A0A182SH43"/>
<protein>
    <submittedName>
        <fullName evidence="2">Uncharacterized protein</fullName>
    </submittedName>
</protein>
<feature type="compositionally biased region" description="Pro residues" evidence="1">
    <location>
        <begin position="344"/>
        <end position="361"/>
    </location>
</feature>
<feature type="region of interest" description="Disordered" evidence="1">
    <location>
        <begin position="338"/>
        <end position="368"/>
    </location>
</feature>
<evidence type="ECO:0000313" key="3">
    <source>
        <dbReference type="Proteomes" id="UP000075901"/>
    </source>
</evidence>
<dbReference type="EnsemblMetazoa" id="AMAM006671-RA">
    <property type="protein sequence ID" value="AMAM006671-PA"/>
    <property type="gene ID" value="AMAM006671"/>
</dbReference>
<dbReference type="Proteomes" id="UP000075901">
    <property type="component" value="Unassembled WGS sequence"/>
</dbReference>